<gene>
    <name evidence="7" type="ORF">GGE15_001006</name>
</gene>
<comment type="subcellular location">
    <subcellularLocation>
        <location evidence="1">Membrane</location>
        <topology evidence="1">Multi-pass membrane protein</topology>
    </subcellularLocation>
</comment>
<evidence type="ECO:0000313" key="7">
    <source>
        <dbReference type="EMBL" id="MBB4437757.1"/>
    </source>
</evidence>
<dbReference type="PANTHER" id="PTHR43243">
    <property type="entry name" value="INNER MEMBRANE TRANSPORTER YGJI-RELATED"/>
    <property type="match status" value="1"/>
</dbReference>
<feature type="transmembrane region" description="Helical" evidence="6">
    <location>
        <begin position="21"/>
        <end position="41"/>
    </location>
</feature>
<feature type="transmembrane region" description="Helical" evidence="6">
    <location>
        <begin position="383"/>
        <end position="409"/>
    </location>
</feature>
<organism evidence="7 8">
    <name type="scientific">Rhizobium esperanzae</name>
    <dbReference type="NCBI Taxonomy" id="1967781"/>
    <lineage>
        <taxon>Bacteria</taxon>
        <taxon>Pseudomonadati</taxon>
        <taxon>Pseudomonadota</taxon>
        <taxon>Alphaproteobacteria</taxon>
        <taxon>Hyphomicrobiales</taxon>
        <taxon>Rhizobiaceae</taxon>
        <taxon>Rhizobium/Agrobacterium group</taxon>
        <taxon>Rhizobium</taxon>
    </lineage>
</organism>
<keyword evidence="4 6" id="KW-1133">Transmembrane helix</keyword>
<name>A0A7W6UGK7_9HYPH</name>
<comment type="caution">
    <text evidence="7">The sequence shown here is derived from an EMBL/GenBank/DDBJ whole genome shotgun (WGS) entry which is preliminary data.</text>
</comment>
<accession>A0A7W6UGK7</accession>
<keyword evidence="2" id="KW-0813">Transport</keyword>
<proteinExistence type="predicted"/>
<evidence type="ECO:0000256" key="4">
    <source>
        <dbReference type="ARBA" id="ARBA00022989"/>
    </source>
</evidence>
<dbReference type="Pfam" id="PF13520">
    <property type="entry name" value="AA_permease_2"/>
    <property type="match status" value="1"/>
</dbReference>
<protein>
    <submittedName>
        <fullName evidence="7">Amino acid transporter</fullName>
    </submittedName>
</protein>
<feature type="transmembrane region" description="Helical" evidence="6">
    <location>
        <begin position="95"/>
        <end position="117"/>
    </location>
</feature>
<feature type="transmembrane region" description="Helical" evidence="6">
    <location>
        <begin position="332"/>
        <end position="351"/>
    </location>
</feature>
<feature type="transmembrane region" description="Helical" evidence="6">
    <location>
        <begin position="53"/>
        <end position="74"/>
    </location>
</feature>
<evidence type="ECO:0000256" key="2">
    <source>
        <dbReference type="ARBA" id="ARBA00022448"/>
    </source>
</evidence>
<dbReference type="PANTHER" id="PTHR43243:SF4">
    <property type="entry name" value="CATIONIC AMINO ACID TRANSPORTER 4"/>
    <property type="match status" value="1"/>
</dbReference>
<dbReference type="PIRSF" id="PIRSF006060">
    <property type="entry name" value="AA_transporter"/>
    <property type="match status" value="1"/>
</dbReference>
<dbReference type="AlphaFoldDB" id="A0A7W6UGK7"/>
<evidence type="ECO:0000256" key="1">
    <source>
        <dbReference type="ARBA" id="ARBA00004141"/>
    </source>
</evidence>
<dbReference type="GO" id="GO:0016020">
    <property type="term" value="C:membrane"/>
    <property type="evidence" value="ECO:0007669"/>
    <property type="project" value="UniProtKB-SubCell"/>
</dbReference>
<feature type="transmembrane region" description="Helical" evidence="6">
    <location>
        <begin position="357"/>
        <end position="376"/>
    </location>
</feature>
<reference evidence="7 8" key="1">
    <citation type="submission" date="2020-08" db="EMBL/GenBank/DDBJ databases">
        <title>Genomic Encyclopedia of Type Strains, Phase IV (KMG-V): Genome sequencing to study the core and pangenomes of soil and plant-associated prokaryotes.</title>
        <authorList>
            <person name="Whitman W."/>
        </authorList>
    </citation>
    <scope>NUCLEOTIDE SEQUENCE [LARGE SCALE GENOMIC DNA]</scope>
    <source>
        <strain evidence="7 8">SEMIA 414</strain>
    </source>
</reference>
<keyword evidence="5 6" id="KW-0472">Membrane</keyword>
<feature type="transmembrane region" description="Helical" evidence="6">
    <location>
        <begin position="236"/>
        <end position="259"/>
    </location>
</feature>
<dbReference type="EMBL" id="JACIHI010000002">
    <property type="protein sequence ID" value="MBB4437757.1"/>
    <property type="molecule type" value="Genomic_DNA"/>
</dbReference>
<evidence type="ECO:0000313" key="8">
    <source>
        <dbReference type="Proteomes" id="UP000533724"/>
    </source>
</evidence>
<feature type="transmembrane region" description="Helical" evidence="6">
    <location>
        <begin position="129"/>
        <end position="149"/>
    </location>
</feature>
<feature type="transmembrane region" description="Helical" evidence="6">
    <location>
        <begin position="196"/>
        <end position="215"/>
    </location>
</feature>
<dbReference type="GO" id="GO:0015171">
    <property type="term" value="F:amino acid transmembrane transporter activity"/>
    <property type="evidence" value="ECO:0007669"/>
    <property type="project" value="TreeGrafter"/>
</dbReference>
<dbReference type="InterPro" id="IPR002293">
    <property type="entry name" value="AA/rel_permease1"/>
</dbReference>
<evidence type="ECO:0000256" key="3">
    <source>
        <dbReference type="ARBA" id="ARBA00022692"/>
    </source>
</evidence>
<evidence type="ECO:0000256" key="6">
    <source>
        <dbReference type="SAM" id="Phobius"/>
    </source>
</evidence>
<dbReference type="Gene3D" id="1.20.1740.10">
    <property type="entry name" value="Amino acid/polyamine transporter I"/>
    <property type="match status" value="1"/>
</dbReference>
<evidence type="ECO:0000256" key="5">
    <source>
        <dbReference type="ARBA" id="ARBA00023136"/>
    </source>
</evidence>
<feature type="transmembrane region" description="Helical" evidence="6">
    <location>
        <begin position="279"/>
        <end position="312"/>
    </location>
</feature>
<keyword evidence="3 6" id="KW-0812">Transmembrane</keyword>
<feature type="transmembrane region" description="Helical" evidence="6">
    <location>
        <begin position="156"/>
        <end position="176"/>
    </location>
</feature>
<dbReference type="RefSeq" id="WP_280818142.1">
    <property type="nucleotide sequence ID" value="NZ_JACIHI010000002.1"/>
</dbReference>
<sequence length="415" mass="42649">MNSTTAETAGMRPRLARTLTLSHAVLYGLGVTIGAGIYVLVSVAAGRAGMHAPLAFLGAAAVMGLSAASFAELGTRMPVSASEAAYVDRAFRLRWFTIVTGLLVIVTAIISAATISAGSAGYVGVLLPLPGSSIIAGVVLTMGAISCLATASSITFAGVMTLIEVGGLLLIVGVGFSEGVGLIERLPEAWPGGNPTAWVGVFGTAMIAVFSFIGFEHLVNIAEEMKTPSKTLPRALFVTLGLTAVIYAGVTWVAVVTVPPDELARSPAPLALVFGRLTGMPLVTMSAIAIIATLNGIIVHMIMISRVIYGLVQQGNLPQVLGRLNPHTGTPIVATLIGATAILVFAIFVPLEGLAKLTSQCTLGLFTLVNLALIRIKMTETIALLPGVFICPFWVPVAGVIASAALLVIDVALIG</sequence>
<dbReference type="Proteomes" id="UP000533724">
    <property type="component" value="Unassembled WGS sequence"/>
</dbReference>